<evidence type="ECO:0000256" key="7">
    <source>
        <dbReference type="RuleBase" id="RU000686"/>
    </source>
</evidence>
<keyword evidence="2 7" id="KW-0963">Cytoplasm</keyword>
<feature type="compositionally biased region" description="Basic and acidic residues" evidence="8">
    <location>
        <begin position="1135"/>
        <end position="1145"/>
    </location>
</feature>
<feature type="compositionally biased region" description="Polar residues" evidence="8">
    <location>
        <begin position="1401"/>
        <end position="1415"/>
    </location>
</feature>
<feature type="compositionally biased region" description="Low complexity" evidence="8">
    <location>
        <begin position="2176"/>
        <end position="2192"/>
    </location>
</feature>
<feature type="compositionally biased region" description="Polar residues" evidence="8">
    <location>
        <begin position="1759"/>
        <end position="1778"/>
    </location>
</feature>
<dbReference type="GO" id="GO:0043005">
    <property type="term" value="C:neuron projection"/>
    <property type="evidence" value="ECO:0007669"/>
    <property type="project" value="TreeGrafter"/>
</dbReference>
<feature type="compositionally biased region" description="Basic and acidic residues" evidence="8">
    <location>
        <begin position="578"/>
        <end position="592"/>
    </location>
</feature>
<protein>
    <recommendedName>
        <fullName evidence="7">Microtubule-associated protein</fullName>
    </recommendedName>
</protein>
<evidence type="ECO:0000313" key="10">
    <source>
        <dbReference type="Proteomes" id="UP000472269"/>
    </source>
</evidence>
<feature type="compositionally biased region" description="Basic and acidic residues" evidence="8">
    <location>
        <begin position="543"/>
        <end position="553"/>
    </location>
</feature>
<dbReference type="PANTHER" id="PTHR11501">
    <property type="entry name" value="MICROTUBULE-ASSOCIATED PROTEIN"/>
    <property type="match status" value="1"/>
</dbReference>
<feature type="compositionally biased region" description="Basic and acidic residues" evidence="8">
    <location>
        <begin position="1267"/>
        <end position="1281"/>
    </location>
</feature>
<keyword evidence="5" id="KW-0677">Repeat</keyword>
<feature type="compositionally biased region" description="Basic residues" evidence="8">
    <location>
        <begin position="1164"/>
        <end position="1177"/>
    </location>
</feature>
<feature type="compositionally biased region" description="Basic and acidic residues" evidence="8">
    <location>
        <begin position="1188"/>
        <end position="1212"/>
    </location>
</feature>
<accession>A0A663MBS0</accession>
<dbReference type="GO" id="GO:0008017">
    <property type="term" value="F:microtubule binding"/>
    <property type="evidence" value="ECO:0007669"/>
    <property type="project" value="InterPro"/>
</dbReference>
<feature type="compositionally biased region" description="Basic and acidic residues" evidence="8">
    <location>
        <begin position="975"/>
        <end position="995"/>
    </location>
</feature>
<feature type="compositionally biased region" description="Low complexity" evidence="8">
    <location>
        <begin position="1946"/>
        <end position="1955"/>
    </location>
</feature>
<dbReference type="OMA" id="DMRIGHI"/>
<feature type="compositionally biased region" description="Basic and acidic residues" evidence="8">
    <location>
        <begin position="928"/>
        <end position="949"/>
    </location>
</feature>
<feature type="region of interest" description="Disordered" evidence="8">
    <location>
        <begin position="720"/>
        <end position="746"/>
    </location>
</feature>
<dbReference type="GO" id="GO:0000226">
    <property type="term" value="P:microtubule cytoskeleton organization"/>
    <property type="evidence" value="ECO:0007669"/>
    <property type="project" value="TreeGrafter"/>
</dbReference>
<feature type="compositionally biased region" description="Polar residues" evidence="8">
    <location>
        <begin position="2589"/>
        <end position="2599"/>
    </location>
</feature>
<feature type="compositionally biased region" description="Low complexity" evidence="8">
    <location>
        <begin position="2142"/>
        <end position="2156"/>
    </location>
</feature>
<feature type="region of interest" description="Disordered" evidence="8">
    <location>
        <begin position="578"/>
        <end position="602"/>
    </location>
</feature>
<feature type="region of interest" description="Disordered" evidence="8">
    <location>
        <begin position="57"/>
        <end position="76"/>
    </location>
</feature>
<feature type="compositionally biased region" description="Polar residues" evidence="8">
    <location>
        <begin position="735"/>
        <end position="744"/>
    </location>
</feature>
<keyword evidence="4 7" id="KW-0493">Microtubule</keyword>
<evidence type="ECO:0000313" key="9">
    <source>
        <dbReference type="Ensembl" id="ENSACUP00000008943.1"/>
    </source>
</evidence>
<feature type="region of interest" description="Disordered" evidence="8">
    <location>
        <begin position="1072"/>
        <end position="1102"/>
    </location>
</feature>
<sequence length="2599" mass="277762">MADLDHNLSLADALTEPPPEIEEEVKRDFIATLEAEKFDDVVGETVDKTDYVNLMDDDDAKVGSQEPKSKSHADGIQVEHTSASGPMVVENGDHGIEDHHTAFPGEIMDEKLSYQEFLDRNDSWTMDDRDLCFEPQPVFKPMEMADPFSMHRGENLPDLSFSTDMKNVPLFTDHVDASRDIHAPHGSMMIPEQPFLGPLYSPAEALDPSAFIGLDSTAEFLQDKAVPEEHWMGAQHDVQGPDTSFFVEPPVPPTVTEAMRLNWPEGPAAAAPDFTPTAVTASPGEAEATDGPKADAACVPASGVVSVSAEKAGSVLAGDVKPPQALAAGFAPTAEASPLQAVDVGFAPAPEAKPPNAANDASTPVVDTGIAPAANATSHYATGWEFAAAEDAGFGPAADVEPHHAVSLAFAPAADSESHHAVGLAFAPAADIESHHAVGLAFAPAADTKSHHAVDSEFAPAADAEFTPAAEVNHHHAVDSGFTPAAEVNHHHAVDSGFAPAAEVNHHHAVDSGFAPAEAKSVSAADTKVAAAEELMTSESSLEQEKPPLDKPPAEATANVEQESKVPEACVDLLEKAKDSRLPPSHHEEHLPEQTSHLSEPAVPVEAKEAVVLENKDLLPEKSVTPVDVTVTVKQKEEPEHNHVQHAEPHQEKALQEPTGLPTAQIRQANKSSERRFGRAKPAPVPLRDVPEERLIGLPHQKSTDLKVDPYSLGELGCVAGTPPRTRVSHKKATEQPSSVQSEFVESCRDVPRESWDLEGSLAIVKKKKKKPKQKRNQLPRTMEFWDENVAVSKAPRNSPFAVELQKPDVCPIMPAEACKEQSIASGSRASDMPKDAKIITRSHILDEQNAFSVPAPGQQAQKPSMPLESVLDAKSGDVMKKERRGDSLMGDDSLILQSKCKRKEVPLEQVSKTKVGESITAKGPTKPMERDFLDKNEKREYKESKRADLTASLSEVIKIETPLQTKPSELLLSNKEKEAESPSPRRDAFEDAVCHELLPSSGSPEAAAKKRGSCEKSKGVEKESFAQPALLEAAALSDKPLNEPKAAGETKPVFSNKCMAVDFSTSEEVLKTPTDTTKMPVTPLVLPKDKEAAASQNRKADGFSEQPFLLLAESDATKHPTSPEAADRMVVADSPDKNKGKGFAELEQQTGKDPNIVHGMDRPKKKRGEGKVKKIKSFSEQVMLSEDLSRVTDGVRTDETIKETTSPDKSRGFTARGHPSGSITHAYPPDKTKKRGSEGRSKKGERSFFQQPFLENNPSNFPDIIPKTKEVSSSDKGRERGCVTAECFQENTSDTTKMQRPIELVKEEPKGSVGKNEIADLGALDQPFLLESRKEEAKLLAVADTISKPKEVNLINKGKEAGTTFAGESVVMNSDATLVADKLRKRCSDGKRKKNEKSPLGQTAVQDAGVETSNHPCREKVAECTKERTFGKNKVSGFERELLLENLTGITKEVLEKPEVQGGTRNFTNQPILSGRKIETSEPEIVNAKETWPRSKGKELDTTEPLPEHETDLAVAHSPTRELVVDKPKKKGRDVKGKKAENSLEHSVVLGPGNTPAVGDKVGNIKPTQSFDKGKEADSSTSVSVLGDLTDTTKVQAPAMPLEPEKSHKTSKEKCKKMEANLQQIFLLEHKAGAEMFPPHNVEITDKSEAEGPTPCSSRGGLPILEHPAVADHTLATATDKSKKRGYDGSSKKAKNASERPVFLETKPNRSEGQPPMGSEMEYGMEDMDFVDENRNIKNFPIGPRMPWNNKGNDFESLAQTAVTGPDNTGNVSSGFPKQTEEGVRSKGLPPEAVAEKSSKEPASDAEKETQMQKSCEQPIDLGDKEPAKEVAKKDGKTKEAGSWDGGEVGKPLPLDHSIKQDIKEKVHPSSVTEVDDKEIRTTDKKHSTDNTSSDLPQKVSDAKDRPASGGAKGVEKLEETVSSGEKDTVCISPEPGVIRESRAEAAASPAVAETLVEKRAEEGEQSSLKHPGSLDNKAPEEAAGLNLTAAQTTKISPKDKNKGHSQPAEEDAAHGGDAHLKDAPALKSEVDKPKDTTKEKGEECEQKAAKEAKKERVKAAEQIKGYMRPTKSRGVSTLPARSAAPDREKQRQLKPTGMSRQRQEKAKPEETKPAEAVTGNDITTPPSKELPPSPEKKTKPAASTSSTKPAATKARPLSATSPKRPASATPGPNKKPTSPTAGPTSATTAKRPATSTIRPSTLTSKETKPKVADAKTTEKRTSLSKPPSSATPRTTPRSTPTTPRTTAAAPVTAAAGAKNTATSPPKRPTSIKTDAKPADAKKTSAKSPSADLSRPKSATGNAVKSSATTPSTTASSAPTLPGVTTSRPKPKPAATKPTTTPTATADAKKTTAKAPTKPSTVSKPPRPTSSVSAPDLKNVRSKIGSTDNIKHQPGGGKGKIEKKPESAAAARKSEPNAVSKMAPTKTTVSKEGAPKQLNGKVQIVSKKANYSHVQSKCGSKDNIKHVPGGGNVQIQNKKVDLSKVSSKCGSKANIKHKPGGGDVKIENQKLNFKEKAQAKVGSLDNVGHLPAGGTVKAEGSAEPGQLPPAPQNGEVTAAQAGSEMRENGVGPAVPTALSGGDQREIQSFETQIQETSI</sequence>
<reference evidence="9" key="1">
    <citation type="submission" date="2025-08" db="UniProtKB">
        <authorList>
            <consortium name="Ensembl"/>
        </authorList>
    </citation>
    <scope>IDENTIFICATION</scope>
</reference>
<feature type="compositionally biased region" description="Basic and acidic residues" evidence="8">
    <location>
        <begin position="1879"/>
        <end position="1890"/>
    </location>
</feature>
<feature type="compositionally biased region" description="Basic and acidic residues" evidence="8">
    <location>
        <begin position="1604"/>
        <end position="1616"/>
    </location>
</feature>
<dbReference type="PROSITE" id="PS00229">
    <property type="entry name" value="TAU_MAP_1"/>
    <property type="match status" value="3"/>
</dbReference>
<feature type="region of interest" description="Disordered" evidence="8">
    <location>
        <begin position="1493"/>
        <end position="1616"/>
    </location>
</feature>
<evidence type="ECO:0000256" key="3">
    <source>
        <dbReference type="ARBA" id="ARBA00022553"/>
    </source>
</evidence>
<name>A0A663MBS0_ATHCN</name>
<feature type="compositionally biased region" description="Low complexity" evidence="8">
    <location>
        <begin position="2334"/>
        <end position="2347"/>
    </location>
</feature>
<keyword evidence="3" id="KW-0597">Phosphoprotein</keyword>
<evidence type="ECO:0000256" key="8">
    <source>
        <dbReference type="SAM" id="MobiDB-lite"/>
    </source>
</evidence>
<proteinExistence type="predicted"/>
<feature type="compositionally biased region" description="Basic and acidic residues" evidence="8">
    <location>
        <begin position="1493"/>
        <end position="1513"/>
    </location>
</feature>
<feature type="compositionally biased region" description="Basic and acidic residues" evidence="8">
    <location>
        <begin position="1535"/>
        <end position="1545"/>
    </location>
</feature>
<evidence type="ECO:0000256" key="5">
    <source>
        <dbReference type="ARBA" id="ARBA00022737"/>
    </source>
</evidence>
<feature type="compositionally biased region" description="Basic and acidic residues" evidence="8">
    <location>
        <begin position="2103"/>
        <end position="2115"/>
    </location>
</feature>
<feature type="compositionally biased region" description="Basic and acidic residues" evidence="8">
    <location>
        <begin position="1858"/>
        <end position="1869"/>
    </location>
</feature>
<keyword evidence="6 7" id="KW-0206">Cytoskeleton</keyword>
<feature type="compositionally biased region" description="Low complexity" evidence="8">
    <location>
        <begin position="2228"/>
        <end position="2266"/>
    </location>
</feature>
<feature type="compositionally biased region" description="Basic and acidic residues" evidence="8">
    <location>
        <begin position="1229"/>
        <end position="1247"/>
    </location>
</feature>
<feature type="region of interest" description="Disordered" evidence="8">
    <location>
        <begin position="2485"/>
        <end position="2504"/>
    </location>
</feature>
<feature type="compositionally biased region" description="Basic and acidic residues" evidence="8">
    <location>
        <begin position="1915"/>
        <end position="1930"/>
    </location>
</feature>
<feature type="region of interest" description="Disordered" evidence="8">
    <location>
        <begin position="634"/>
        <end position="698"/>
    </location>
</feature>
<feature type="region of interest" description="Disordered" evidence="8">
    <location>
        <begin position="1642"/>
        <end position="1723"/>
    </location>
</feature>
<feature type="compositionally biased region" description="Polar residues" evidence="8">
    <location>
        <begin position="1580"/>
        <end position="1596"/>
    </location>
</feature>
<dbReference type="InterPro" id="IPR001084">
    <property type="entry name" value="MAP_tubulin-bd_rpt"/>
</dbReference>
<feature type="compositionally biased region" description="Basic and acidic residues" evidence="8">
    <location>
        <begin position="2207"/>
        <end position="2223"/>
    </location>
</feature>
<feature type="region of interest" description="Disordered" evidence="8">
    <location>
        <begin position="525"/>
        <end position="566"/>
    </location>
</feature>
<feature type="region of interest" description="Disordered" evidence="8">
    <location>
        <begin position="965"/>
        <end position="1027"/>
    </location>
</feature>
<dbReference type="PROSITE" id="PS51491">
    <property type="entry name" value="TAU_MAP_2"/>
    <property type="match status" value="4"/>
</dbReference>
<evidence type="ECO:0000256" key="4">
    <source>
        <dbReference type="ARBA" id="ARBA00022701"/>
    </source>
</evidence>
<feature type="compositionally biased region" description="Polar residues" evidence="8">
    <location>
        <begin position="2195"/>
        <end position="2206"/>
    </location>
</feature>
<feature type="compositionally biased region" description="Basic and acidic residues" evidence="8">
    <location>
        <begin position="1088"/>
        <end position="1102"/>
    </location>
</feature>
<evidence type="ECO:0000256" key="2">
    <source>
        <dbReference type="ARBA" id="ARBA00022490"/>
    </source>
</evidence>
<dbReference type="GO" id="GO:0031175">
    <property type="term" value="P:neuron projection development"/>
    <property type="evidence" value="ECO:0007669"/>
    <property type="project" value="TreeGrafter"/>
</dbReference>
<comment type="subcellular location">
    <subcellularLocation>
        <location evidence="1 7">Cytoplasm</location>
        <location evidence="1 7">Cytoskeleton</location>
    </subcellularLocation>
</comment>
<dbReference type="GO" id="GO:0005874">
    <property type="term" value="C:microtubule"/>
    <property type="evidence" value="ECO:0007669"/>
    <property type="project" value="UniProtKB-KW"/>
</dbReference>
<dbReference type="Ensembl" id="ENSACUT00000009553.1">
    <property type="protein sequence ID" value="ENSACUP00000008943.1"/>
    <property type="gene ID" value="ENSACUG00000006072.1"/>
</dbReference>
<evidence type="ECO:0000256" key="6">
    <source>
        <dbReference type="ARBA" id="ARBA00023212"/>
    </source>
</evidence>
<feature type="compositionally biased region" description="Basic and acidic residues" evidence="8">
    <location>
        <begin position="1013"/>
        <end position="1025"/>
    </location>
</feature>
<dbReference type="Proteomes" id="UP000472269">
    <property type="component" value="Unplaced"/>
</dbReference>
<feature type="compositionally biased region" description="Basic and acidic residues" evidence="8">
    <location>
        <begin position="2013"/>
        <end position="2063"/>
    </location>
</feature>
<feature type="compositionally biased region" description="Basic and acidic residues" evidence="8">
    <location>
        <begin position="634"/>
        <end position="655"/>
    </location>
</feature>
<feature type="compositionally biased region" description="Basic and acidic residues" evidence="8">
    <location>
        <begin position="2275"/>
        <end position="2284"/>
    </location>
</feature>
<feature type="region of interest" description="Disordered" evidence="8">
    <location>
        <begin position="1"/>
        <end position="22"/>
    </location>
</feature>
<gene>
    <name evidence="9" type="primary">MAP4</name>
</gene>
<feature type="region of interest" description="Disordered" evidence="8">
    <location>
        <begin position="1389"/>
        <end position="1415"/>
    </location>
</feature>
<organism evidence="9 10">
    <name type="scientific">Athene cunicularia</name>
    <name type="common">Burrowing owl</name>
    <name type="synonym">Speotyto cunicularia</name>
    <dbReference type="NCBI Taxonomy" id="194338"/>
    <lineage>
        <taxon>Eukaryota</taxon>
        <taxon>Metazoa</taxon>
        <taxon>Chordata</taxon>
        <taxon>Craniata</taxon>
        <taxon>Vertebrata</taxon>
        <taxon>Euteleostomi</taxon>
        <taxon>Archelosauria</taxon>
        <taxon>Archosauria</taxon>
        <taxon>Dinosauria</taxon>
        <taxon>Saurischia</taxon>
        <taxon>Theropoda</taxon>
        <taxon>Coelurosauria</taxon>
        <taxon>Aves</taxon>
        <taxon>Neognathae</taxon>
        <taxon>Neoaves</taxon>
        <taxon>Telluraves</taxon>
        <taxon>Strigiformes</taxon>
        <taxon>Strigidae</taxon>
        <taxon>Athene</taxon>
    </lineage>
</organism>
<feature type="region of interest" description="Disordered" evidence="8">
    <location>
        <begin position="1117"/>
        <end position="1281"/>
    </location>
</feature>
<dbReference type="InterPro" id="IPR027324">
    <property type="entry name" value="MAP2/MAP4/Tau"/>
</dbReference>
<feature type="compositionally biased region" description="Basic and acidic residues" evidence="8">
    <location>
        <begin position="1795"/>
        <end position="1812"/>
    </location>
</feature>
<feature type="region of interest" description="Disordered" evidence="8">
    <location>
        <begin position="916"/>
        <end position="949"/>
    </location>
</feature>
<evidence type="ECO:0000256" key="1">
    <source>
        <dbReference type="ARBA" id="ARBA00004245"/>
    </source>
</evidence>
<dbReference type="PANTHER" id="PTHR11501:SF16">
    <property type="entry name" value="MICROTUBULE-ASSOCIATED PROTEIN 4"/>
    <property type="match status" value="1"/>
</dbReference>
<keyword evidence="10" id="KW-1185">Reference proteome</keyword>
<reference evidence="9" key="2">
    <citation type="submission" date="2025-09" db="UniProtKB">
        <authorList>
            <consortium name="Ensembl"/>
        </authorList>
    </citation>
    <scope>IDENTIFICATION</scope>
</reference>
<feature type="region of interest" description="Disordered" evidence="8">
    <location>
        <begin position="1737"/>
        <end position="2480"/>
    </location>
</feature>
<feature type="compositionally biased region" description="Basic and acidic residues" evidence="8">
    <location>
        <begin position="1823"/>
        <end position="1843"/>
    </location>
</feature>
<feature type="compositionally biased region" description="Low complexity" evidence="8">
    <location>
        <begin position="2307"/>
        <end position="2321"/>
    </location>
</feature>
<dbReference type="Pfam" id="PF00418">
    <property type="entry name" value="Tubulin-binding"/>
    <property type="match status" value="4"/>
</dbReference>
<feature type="region of interest" description="Disordered" evidence="8">
    <location>
        <begin position="2523"/>
        <end position="2599"/>
    </location>
</feature>
<feature type="compositionally biased region" description="Polar residues" evidence="8">
    <location>
        <begin position="1249"/>
        <end position="1261"/>
    </location>
</feature>